<name>W4MBE1_9BACT</name>
<dbReference type="InterPro" id="IPR029058">
    <property type="entry name" value="AB_hydrolase_fold"/>
</dbReference>
<reference evidence="2 3" key="1">
    <citation type="journal article" date="2014" name="Nature">
        <title>An environmental bacterial taxon with a large and distinct metabolic repertoire.</title>
        <authorList>
            <person name="Wilson M.C."/>
            <person name="Mori T."/>
            <person name="Ruckert C."/>
            <person name="Uria A.R."/>
            <person name="Helf M.J."/>
            <person name="Takada K."/>
            <person name="Gernert C."/>
            <person name="Steffens U.A."/>
            <person name="Heycke N."/>
            <person name="Schmitt S."/>
            <person name="Rinke C."/>
            <person name="Helfrich E.J."/>
            <person name="Brachmann A.O."/>
            <person name="Gurgui C."/>
            <person name="Wakimoto T."/>
            <person name="Kracht M."/>
            <person name="Crusemann M."/>
            <person name="Hentschel U."/>
            <person name="Abe I."/>
            <person name="Matsunaga S."/>
            <person name="Kalinowski J."/>
            <person name="Takeyama H."/>
            <person name="Piel J."/>
        </authorList>
    </citation>
    <scope>NUCLEOTIDE SEQUENCE [LARGE SCALE GENOMIC DNA]</scope>
    <source>
        <strain evidence="3">TSY2</strain>
    </source>
</reference>
<protein>
    <recommendedName>
        <fullName evidence="4">Phospholipase/carboxylesterase/thioesterase domain-containing protein</fullName>
    </recommendedName>
</protein>
<feature type="chain" id="PRO_5004845233" description="Phospholipase/carboxylesterase/thioesterase domain-containing protein" evidence="1">
    <location>
        <begin position="21"/>
        <end position="202"/>
    </location>
</feature>
<proteinExistence type="predicted"/>
<evidence type="ECO:0008006" key="4">
    <source>
        <dbReference type="Google" id="ProtNLM"/>
    </source>
</evidence>
<dbReference type="EMBL" id="AZHX01000565">
    <property type="protein sequence ID" value="ETX06957.1"/>
    <property type="molecule type" value="Genomic_DNA"/>
</dbReference>
<keyword evidence="3" id="KW-1185">Reference proteome</keyword>
<dbReference type="PATRIC" id="fig|1429439.4.peg.2394"/>
<comment type="caution">
    <text evidence="2">The sequence shown here is derived from an EMBL/GenBank/DDBJ whole genome shotgun (WGS) entry which is preliminary data.</text>
</comment>
<dbReference type="Proteomes" id="UP000019140">
    <property type="component" value="Unassembled WGS sequence"/>
</dbReference>
<sequence length="202" mass="22571">MLPILLFAFVLSLYLPGCTAPPDPLVIPAKVHVILFMPPGIHQQLRWDIQAFLRSNGLESMWVDMTGKNDADMEKRIQAVIAQSQVHERMTPLTLIGFSKGNAGVLAAMGYWGQSPLANKLTAIFLAPPPDAILKRQHLGRVAQGHRMVFVYGAQDQSSQRRLLQQSQVNRQYISEITVPAGHSLRQYWQGSQAFIINFIAK</sequence>
<dbReference type="AlphaFoldDB" id="W4MBE1"/>
<dbReference type="Gene3D" id="3.40.50.1820">
    <property type="entry name" value="alpha/beta hydrolase"/>
    <property type="match status" value="1"/>
</dbReference>
<feature type="signal peptide" evidence="1">
    <location>
        <begin position="1"/>
        <end position="20"/>
    </location>
</feature>
<gene>
    <name evidence="2" type="ORF">ETSY2_14045</name>
</gene>
<evidence type="ECO:0000256" key="1">
    <source>
        <dbReference type="SAM" id="SignalP"/>
    </source>
</evidence>
<keyword evidence="1" id="KW-0732">Signal</keyword>
<evidence type="ECO:0000313" key="3">
    <source>
        <dbReference type="Proteomes" id="UP000019140"/>
    </source>
</evidence>
<accession>W4MBE1</accession>
<organism evidence="2 3">
    <name type="scientific">Candidatus Entotheonella gemina</name>
    <dbReference type="NCBI Taxonomy" id="1429439"/>
    <lineage>
        <taxon>Bacteria</taxon>
        <taxon>Pseudomonadati</taxon>
        <taxon>Nitrospinota/Tectimicrobiota group</taxon>
        <taxon>Candidatus Tectimicrobiota</taxon>
        <taxon>Candidatus Entotheonellia</taxon>
        <taxon>Candidatus Entotheonellales</taxon>
        <taxon>Candidatus Entotheonellaceae</taxon>
        <taxon>Candidatus Entotheonella</taxon>
    </lineage>
</organism>
<evidence type="ECO:0000313" key="2">
    <source>
        <dbReference type="EMBL" id="ETX06957.1"/>
    </source>
</evidence>
<dbReference type="HOGENOM" id="CLU_1254042_0_0_7"/>